<dbReference type="PRINTS" id="PR00149">
    <property type="entry name" value="FUMRATELYASE"/>
</dbReference>
<dbReference type="Gene3D" id="1.20.200.10">
    <property type="entry name" value="Fumarase/aspartase (Central domain)"/>
    <property type="match status" value="1"/>
</dbReference>
<dbReference type="NCBIfam" id="NF006764">
    <property type="entry name" value="PRK09285.1"/>
    <property type="match status" value="1"/>
</dbReference>
<dbReference type="InterPro" id="IPR020557">
    <property type="entry name" value="Fumarate_lyase_CS"/>
</dbReference>
<sequence length="357" mass="40276">IFISEKLKKMNKTNLVPWLHFGLTSEDVNNISYSMMWKDGTKNVYLDKLNTIIKAIKDLASKHSKEAMLSLTHGQPATPTTFGKEMAVFYYRLNKHYKLLKELELEGKISGATGTWAAHFLAYPNIDWLKFSNKFVKYFGLKHNPLTTQVESHDSLAEQYHLLSRVNSILIDFSNDMWFYISRGILIQKIVSGETGSSTMPHKINPIHFENAEGNCGLANSLLIHLANKLTISRLQRDLSGSTVIRNQGVALGYCVIALNNLIKGVGRVKINKQRIKDELNNHWEVLAEAVQTILRKNGDSDAYEKIKELTRGETISKNNIQKIISSLDISHDDKNTLMKLTPGGYTGLSSVLAKLR</sequence>
<protein>
    <recommendedName>
        <fullName evidence="6">Adenylosuccinate lyase</fullName>
    </recommendedName>
</protein>
<reference evidence="5" key="1">
    <citation type="submission" date="2018-05" db="EMBL/GenBank/DDBJ databases">
        <authorList>
            <person name="Lanie J.A."/>
            <person name="Ng W.-L."/>
            <person name="Kazmierczak K.M."/>
            <person name="Andrzejewski T.M."/>
            <person name="Davidsen T.M."/>
            <person name="Wayne K.J."/>
            <person name="Tettelin H."/>
            <person name="Glass J.I."/>
            <person name="Rusch D."/>
            <person name="Podicherti R."/>
            <person name="Tsui H.-C.T."/>
            <person name="Winkler M.E."/>
        </authorList>
    </citation>
    <scope>NUCLEOTIDE SEQUENCE</scope>
</reference>
<dbReference type="PANTHER" id="PTHR43411">
    <property type="entry name" value="ADENYLOSUCCINATE LYASE"/>
    <property type="match status" value="1"/>
</dbReference>
<dbReference type="AlphaFoldDB" id="A0A382KIX9"/>
<evidence type="ECO:0008006" key="6">
    <source>
        <dbReference type="Google" id="ProtNLM"/>
    </source>
</evidence>
<gene>
    <name evidence="5" type="ORF">METZ01_LOCUS277264</name>
</gene>
<organism evidence="5">
    <name type="scientific">marine metagenome</name>
    <dbReference type="NCBI Taxonomy" id="408172"/>
    <lineage>
        <taxon>unclassified sequences</taxon>
        <taxon>metagenomes</taxon>
        <taxon>ecological metagenomes</taxon>
    </lineage>
</organism>
<dbReference type="InterPro" id="IPR008948">
    <property type="entry name" value="L-Aspartase-like"/>
</dbReference>
<dbReference type="InterPro" id="IPR022761">
    <property type="entry name" value="Fumarate_lyase_N"/>
</dbReference>
<accession>A0A382KIX9</accession>
<dbReference type="SUPFAM" id="SSF48557">
    <property type="entry name" value="L-aspartase-like"/>
    <property type="match status" value="1"/>
</dbReference>
<feature type="domain" description="Fumarate lyase N-terminal" evidence="3">
    <location>
        <begin position="3"/>
        <end position="217"/>
    </location>
</feature>
<dbReference type="PROSITE" id="PS00163">
    <property type="entry name" value="FUMARATE_LYASES"/>
    <property type="match status" value="1"/>
</dbReference>
<dbReference type="Pfam" id="PF00206">
    <property type="entry name" value="Lyase_1"/>
    <property type="match status" value="1"/>
</dbReference>
<proteinExistence type="predicted"/>
<evidence type="ECO:0000256" key="1">
    <source>
        <dbReference type="ARBA" id="ARBA00004706"/>
    </source>
</evidence>
<dbReference type="PANTHER" id="PTHR43411:SF1">
    <property type="entry name" value="ADENYLOSUCCINATE LYASE"/>
    <property type="match status" value="1"/>
</dbReference>
<evidence type="ECO:0000259" key="4">
    <source>
        <dbReference type="Pfam" id="PF08328"/>
    </source>
</evidence>
<comment type="pathway">
    <text evidence="1">Purine metabolism; IMP biosynthesis via de novo pathway; 5-amino-1-(5-phospho-D-ribosyl)imidazole-4-carboxamide from 5-amino-1-(5-phospho-D-ribosyl)imidazole-4-carboxylate: step 2/2.</text>
</comment>
<dbReference type="GO" id="GO:0006188">
    <property type="term" value="P:IMP biosynthetic process"/>
    <property type="evidence" value="ECO:0007669"/>
    <property type="project" value="InterPro"/>
</dbReference>
<dbReference type="InterPro" id="IPR000362">
    <property type="entry name" value="Fumarate_lyase_fam"/>
</dbReference>
<dbReference type="Gene3D" id="1.10.40.30">
    <property type="entry name" value="Fumarase/aspartase (C-terminal domain)"/>
    <property type="match status" value="1"/>
</dbReference>
<name>A0A382KIX9_9ZZZZ</name>
<dbReference type="InterPro" id="IPR013539">
    <property type="entry name" value="PurB_C"/>
</dbReference>
<dbReference type="GO" id="GO:0004018">
    <property type="term" value="F:N6-(1,2-dicarboxyethyl)AMP AMP-lyase (fumarate-forming) activity"/>
    <property type="evidence" value="ECO:0007669"/>
    <property type="project" value="InterPro"/>
</dbReference>
<dbReference type="Pfam" id="PF08328">
    <property type="entry name" value="ASL_C"/>
    <property type="match status" value="1"/>
</dbReference>
<feature type="non-terminal residue" evidence="5">
    <location>
        <position position="1"/>
    </location>
</feature>
<evidence type="ECO:0000259" key="3">
    <source>
        <dbReference type="Pfam" id="PF00206"/>
    </source>
</evidence>
<comment type="pathway">
    <text evidence="2">Purine metabolism; AMP biosynthesis via de novo pathway; AMP from IMP: step 2/2.</text>
</comment>
<dbReference type="EMBL" id="UINC01080972">
    <property type="protein sequence ID" value="SVC24410.1"/>
    <property type="molecule type" value="Genomic_DNA"/>
</dbReference>
<evidence type="ECO:0000313" key="5">
    <source>
        <dbReference type="EMBL" id="SVC24410.1"/>
    </source>
</evidence>
<dbReference type="InterPro" id="IPR047136">
    <property type="entry name" value="PurB_bact"/>
</dbReference>
<feature type="domain" description="Adenylosuccinate lyase PurB C-terminal" evidence="4">
    <location>
        <begin position="233"/>
        <end position="347"/>
    </location>
</feature>
<evidence type="ECO:0000256" key="2">
    <source>
        <dbReference type="ARBA" id="ARBA00004734"/>
    </source>
</evidence>